<feature type="domain" description="TNase-like" evidence="2">
    <location>
        <begin position="23"/>
        <end position="150"/>
    </location>
</feature>
<dbReference type="EMBL" id="JACIGE010000014">
    <property type="protein sequence ID" value="MBB4248796.1"/>
    <property type="molecule type" value="Genomic_DNA"/>
</dbReference>
<dbReference type="PROSITE" id="PS50830">
    <property type="entry name" value="TNASE_3"/>
    <property type="match status" value="1"/>
</dbReference>
<keyword evidence="3" id="KW-0540">Nuclease</keyword>
<evidence type="ECO:0000313" key="3">
    <source>
        <dbReference type="EMBL" id="MBB4248796.1"/>
    </source>
</evidence>
<dbReference type="PROSITE" id="PS01123">
    <property type="entry name" value="TNASE_1"/>
    <property type="match status" value="1"/>
</dbReference>
<dbReference type="SMART" id="SM00318">
    <property type="entry name" value="SNc"/>
    <property type="match status" value="1"/>
</dbReference>
<dbReference type="SUPFAM" id="SSF50199">
    <property type="entry name" value="Staphylococcal nuclease"/>
    <property type="match status" value="1"/>
</dbReference>
<evidence type="ECO:0000259" key="2">
    <source>
        <dbReference type="PROSITE" id="PS50830"/>
    </source>
</evidence>
<dbReference type="GO" id="GO:0004519">
    <property type="term" value="F:endonuclease activity"/>
    <property type="evidence" value="ECO:0007669"/>
    <property type="project" value="UniProtKB-KW"/>
</dbReference>
<dbReference type="PANTHER" id="PTHR12302:SF26">
    <property type="entry name" value="BLR1266 PROTEIN"/>
    <property type="match status" value="1"/>
</dbReference>
<dbReference type="InterPro" id="IPR016071">
    <property type="entry name" value="Staphylococal_nuclease_OB-fold"/>
</dbReference>
<gene>
    <name evidence="3" type="ORF">GGD90_003196</name>
</gene>
<feature type="chain" id="PRO_5032277319" evidence="1">
    <location>
        <begin position="20"/>
        <end position="173"/>
    </location>
</feature>
<accession>A0A840GAC3</accession>
<protein>
    <submittedName>
        <fullName evidence="3">Endonuclease YncB(Thermonuclease family)</fullName>
    </submittedName>
</protein>
<evidence type="ECO:0000256" key="1">
    <source>
        <dbReference type="SAM" id="SignalP"/>
    </source>
</evidence>
<dbReference type="InterPro" id="IPR035437">
    <property type="entry name" value="SNase_OB-fold_sf"/>
</dbReference>
<dbReference type="Proteomes" id="UP000587070">
    <property type="component" value="Unassembled WGS sequence"/>
</dbReference>
<dbReference type="AlphaFoldDB" id="A0A840GAC3"/>
<dbReference type="GO" id="GO:0003676">
    <property type="term" value="F:nucleic acid binding"/>
    <property type="evidence" value="ECO:0007669"/>
    <property type="project" value="InterPro"/>
</dbReference>
<evidence type="ECO:0000313" key="4">
    <source>
        <dbReference type="Proteomes" id="UP000587070"/>
    </source>
</evidence>
<keyword evidence="3" id="KW-0378">Hydrolase</keyword>
<dbReference type="Pfam" id="PF00565">
    <property type="entry name" value="SNase"/>
    <property type="match status" value="1"/>
</dbReference>
<keyword evidence="3" id="KW-0255">Endonuclease</keyword>
<keyword evidence="4" id="KW-1185">Reference proteome</keyword>
<reference evidence="3 4" key="1">
    <citation type="submission" date="2020-08" db="EMBL/GenBank/DDBJ databases">
        <title>Genome sequencing of Purple Non-Sulfur Bacteria from various extreme environments.</title>
        <authorList>
            <person name="Mayer M."/>
        </authorList>
    </citation>
    <scope>NUCLEOTIDE SEQUENCE [LARGE SCALE GENOMIC DNA]</scope>
    <source>
        <strain evidence="3 4">2761</strain>
    </source>
</reference>
<sequence>MRHLALLALGISLIGLASATSADTITGRVVGVSDGDTITVLDGSNQPHKVRLAGIDAPEKAQAFGQASKQHLANHVFGRQVTLECSKRDKYRREICTVYVYGQDQNLAQIEAGLAWWYRQYAHEQEPSLRMQYELAEHEAQIAQRGLWRDPNPTPPWEWRYERKTRRIGGTPF</sequence>
<comment type="caution">
    <text evidence="3">The sequence shown here is derived from an EMBL/GenBank/DDBJ whole genome shotgun (WGS) entry which is preliminary data.</text>
</comment>
<organism evidence="3 4">
    <name type="scientific">Rhodocyclus tenuis</name>
    <name type="common">Rhodospirillum tenue</name>
    <dbReference type="NCBI Taxonomy" id="1066"/>
    <lineage>
        <taxon>Bacteria</taxon>
        <taxon>Pseudomonadati</taxon>
        <taxon>Pseudomonadota</taxon>
        <taxon>Betaproteobacteria</taxon>
        <taxon>Rhodocyclales</taxon>
        <taxon>Rhodocyclaceae</taxon>
        <taxon>Rhodocyclus</taxon>
    </lineage>
</organism>
<proteinExistence type="predicted"/>
<dbReference type="PANTHER" id="PTHR12302">
    <property type="entry name" value="EBNA2 BINDING PROTEIN P100"/>
    <property type="match status" value="1"/>
</dbReference>
<feature type="signal peptide" evidence="1">
    <location>
        <begin position="1"/>
        <end position="19"/>
    </location>
</feature>
<dbReference type="RefSeq" id="WP_153117674.1">
    <property type="nucleotide sequence ID" value="NZ_JACIGE010000014.1"/>
</dbReference>
<dbReference type="OrthoDB" id="9805504at2"/>
<name>A0A840GAC3_RHOTE</name>
<keyword evidence="1" id="KW-0732">Signal</keyword>
<dbReference type="InterPro" id="IPR002071">
    <property type="entry name" value="Thermonucl_AS"/>
</dbReference>
<dbReference type="Gene3D" id="2.40.50.90">
    <property type="match status" value="1"/>
</dbReference>